<dbReference type="AlphaFoldDB" id="A0A975RAR2"/>
<gene>
    <name evidence="2" type="ORF">KEF85_08255</name>
</gene>
<name>A0A975RAR2_9GAMM</name>
<proteinExistence type="predicted"/>
<keyword evidence="1" id="KW-0732">Signal</keyword>
<keyword evidence="3" id="KW-1185">Reference proteome</keyword>
<evidence type="ECO:0000313" key="3">
    <source>
        <dbReference type="Proteomes" id="UP000676649"/>
    </source>
</evidence>
<feature type="chain" id="PRO_5037961542" evidence="1">
    <location>
        <begin position="29"/>
        <end position="307"/>
    </location>
</feature>
<accession>A0A975RAR2</accession>
<dbReference type="EMBL" id="CP073754">
    <property type="protein sequence ID" value="QWF72422.1"/>
    <property type="molecule type" value="Genomic_DNA"/>
</dbReference>
<dbReference type="Proteomes" id="UP000676649">
    <property type="component" value="Chromosome"/>
</dbReference>
<evidence type="ECO:0000256" key="1">
    <source>
        <dbReference type="SAM" id="SignalP"/>
    </source>
</evidence>
<evidence type="ECO:0000313" key="2">
    <source>
        <dbReference type="EMBL" id="QWF72422.1"/>
    </source>
</evidence>
<organism evidence="2 3">
    <name type="scientific">Methylomonas paludis</name>
    <dbReference type="NCBI Taxonomy" id="1173101"/>
    <lineage>
        <taxon>Bacteria</taxon>
        <taxon>Pseudomonadati</taxon>
        <taxon>Pseudomonadota</taxon>
        <taxon>Gammaproteobacteria</taxon>
        <taxon>Methylococcales</taxon>
        <taxon>Methylococcaceae</taxon>
        <taxon>Methylomonas</taxon>
    </lineage>
</organism>
<sequence length="307" mass="32886">MIKPSYKFAVKPVVLLLASLPICLTVQAADKTKPAAPLSIAAQQGAELKKQKLIAEHNQQIIDEAKQAVLGTQQALLDLEKNDAPAALIILQEVTKQLDTILVANPALVLVAADIEVDVIDFDGNAAAIAAKVKQAANLLNHGKLQAGRMVADELASEMDITTASIPLTTYPAIIKDAVVQINAGKVKEAAQLLENALNSLVQQTEIIPLPLLRAETLLLEAATLEQKTDLTKAENRDAVLKLTATAKEKLKIAELLGYGSKADYQPFYQVIDNIKDSINTEKSAATWAKIKLALAELKTKITPAAK</sequence>
<dbReference type="KEGG" id="mpad:KEF85_08255"/>
<reference evidence="2" key="1">
    <citation type="submission" date="2021-04" db="EMBL/GenBank/DDBJ databases">
        <title>Draft genome sequence data of methanotrophic Methylovulum sp. strain S1L and Methylomonas sp. strain S2AM isolated from boreal lake water columns.</title>
        <authorList>
            <person name="Rissanen A.J."/>
            <person name="Mangayil R."/>
            <person name="Svenning M.M."/>
            <person name="Khanongnuch R."/>
        </authorList>
    </citation>
    <scope>NUCLEOTIDE SEQUENCE</scope>
    <source>
        <strain evidence="2">S2AM</strain>
    </source>
</reference>
<dbReference type="RefSeq" id="WP_215584884.1">
    <property type="nucleotide sequence ID" value="NZ_CP073754.1"/>
</dbReference>
<feature type="signal peptide" evidence="1">
    <location>
        <begin position="1"/>
        <end position="28"/>
    </location>
</feature>
<protein>
    <submittedName>
        <fullName evidence="2">YfdX family protein</fullName>
    </submittedName>
</protein>
<dbReference type="Pfam" id="PF10938">
    <property type="entry name" value="YfdX"/>
    <property type="match status" value="1"/>
</dbReference>
<dbReference type="InterPro" id="IPR021236">
    <property type="entry name" value="Uncharacterised_YfdX"/>
</dbReference>